<evidence type="ECO:0000256" key="3">
    <source>
        <dbReference type="ARBA" id="ARBA00023125"/>
    </source>
</evidence>
<feature type="domain" description="HTH lysR-type" evidence="5">
    <location>
        <begin position="8"/>
        <end position="65"/>
    </location>
</feature>
<dbReference type="AlphaFoldDB" id="A0AB39CKF1"/>
<gene>
    <name evidence="6" type="ORF">ABRY99_02175</name>
</gene>
<organism evidence="6">
    <name type="scientific">Castellaniella ginsengisoli</name>
    <dbReference type="NCBI Taxonomy" id="546114"/>
    <lineage>
        <taxon>Bacteria</taxon>
        <taxon>Pseudomonadati</taxon>
        <taxon>Pseudomonadota</taxon>
        <taxon>Betaproteobacteria</taxon>
        <taxon>Burkholderiales</taxon>
        <taxon>Alcaligenaceae</taxon>
        <taxon>Castellaniella</taxon>
    </lineage>
</organism>
<dbReference type="PANTHER" id="PTHR30118">
    <property type="entry name" value="HTH-TYPE TRANSCRIPTIONAL REGULATOR LEUO-RELATED"/>
    <property type="match status" value="1"/>
</dbReference>
<comment type="similarity">
    <text evidence="1">Belongs to the LysR transcriptional regulatory family.</text>
</comment>
<evidence type="ECO:0000259" key="5">
    <source>
        <dbReference type="PROSITE" id="PS50931"/>
    </source>
</evidence>
<dbReference type="Pfam" id="PF03466">
    <property type="entry name" value="LysR_substrate"/>
    <property type="match status" value="1"/>
</dbReference>
<dbReference type="Pfam" id="PF00126">
    <property type="entry name" value="HTH_1"/>
    <property type="match status" value="1"/>
</dbReference>
<proteinExistence type="inferred from homology"/>
<dbReference type="Gene3D" id="3.40.190.10">
    <property type="entry name" value="Periplasmic binding protein-like II"/>
    <property type="match status" value="2"/>
</dbReference>
<dbReference type="InterPro" id="IPR036390">
    <property type="entry name" value="WH_DNA-bd_sf"/>
</dbReference>
<dbReference type="PROSITE" id="PS50931">
    <property type="entry name" value="HTH_LYSR"/>
    <property type="match status" value="1"/>
</dbReference>
<dbReference type="PANTHER" id="PTHR30118:SF15">
    <property type="entry name" value="TRANSCRIPTIONAL REGULATORY PROTEIN"/>
    <property type="match status" value="1"/>
</dbReference>
<dbReference type="Gene3D" id="1.10.10.10">
    <property type="entry name" value="Winged helix-like DNA-binding domain superfamily/Winged helix DNA-binding domain"/>
    <property type="match status" value="1"/>
</dbReference>
<dbReference type="RefSeq" id="WP_368643654.1">
    <property type="nucleotide sequence ID" value="NZ_CP158252.1"/>
</dbReference>
<dbReference type="GO" id="GO:0003700">
    <property type="term" value="F:DNA-binding transcription factor activity"/>
    <property type="evidence" value="ECO:0007669"/>
    <property type="project" value="InterPro"/>
</dbReference>
<keyword evidence="3" id="KW-0238">DNA-binding</keyword>
<dbReference type="SUPFAM" id="SSF53850">
    <property type="entry name" value="Periplasmic binding protein-like II"/>
    <property type="match status" value="1"/>
</dbReference>
<dbReference type="EMBL" id="CP158252">
    <property type="protein sequence ID" value="XDJ42404.1"/>
    <property type="molecule type" value="Genomic_DNA"/>
</dbReference>
<keyword evidence="2" id="KW-0805">Transcription regulation</keyword>
<evidence type="ECO:0000256" key="2">
    <source>
        <dbReference type="ARBA" id="ARBA00023015"/>
    </source>
</evidence>
<dbReference type="GO" id="GO:0003677">
    <property type="term" value="F:DNA binding"/>
    <property type="evidence" value="ECO:0007669"/>
    <property type="project" value="UniProtKB-KW"/>
</dbReference>
<dbReference type="InterPro" id="IPR005119">
    <property type="entry name" value="LysR_subst-bd"/>
</dbReference>
<evidence type="ECO:0000256" key="1">
    <source>
        <dbReference type="ARBA" id="ARBA00009437"/>
    </source>
</evidence>
<evidence type="ECO:0000256" key="4">
    <source>
        <dbReference type="ARBA" id="ARBA00023163"/>
    </source>
</evidence>
<protein>
    <submittedName>
        <fullName evidence="6">LysR family transcriptional regulator</fullName>
    </submittedName>
</protein>
<dbReference type="InterPro" id="IPR000847">
    <property type="entry name" value="LysR_HTH_N"/>
</dbReference>
<dbReference type="PRINTS" id="PR00039">
    <property type="entry name" value="HTHLYSR"/>
</dbReference>
<sequence length="324" mass="36363">MQRTREPLDTHLLRILQILLTERSVSRAAIKLGLSQPALSNSLRRLRDITGDPILVRGKTGMVPTGRGLELLAHANDALSAIERITQPPEAFDPARSTREFHLGAPDYLDAMFLPNIAEILRREAPHAKFIVHPINADYDYAGGLEDGGLDVVIGNWLEPPPQMHMARLFDDEVVCMIGSQNPAAHRELTLKHYLELPHLAPFPHVTERQSFIDGHLASQGLRRNIQMTIPYFGQVAGMLLRTDLIFTTGRQFAQHYARYLPISILPSPLPFPPMRFYLLWHRRCHGAAEVVWLRQCIAKVAAMLQASLDDGRQSAATPHSDKP</sequence>
<accession>A0AB39CKF1</accession>
<name>A0AB39CKF1_9BURK</name>
<dbReference type="InterPro" id="IPR036388">
    <property type="entry name" value="WH-like_DNA-bd_sf"/>
</dbReference>
<dbReference type="InterPro" id="IPR050389">
    <property type="entry name" value="LysR-type_TF"/>
</dbReference>
<evidence type="ECO:0000313" key="6">
    <source>
        <dbReference type="EMBL" id="XDJ42404.1"/>
    </source>
</evidence>
<reference evidence="6" key="1">
    <citation type="submission" date="2024-05" db="EMBL/GenBank/DDBJ databases">
        <authorList>
            <person name="Luo Y.-C."/>
            <person name="Nicholds J."/>
            <person name="Mortimer T."/>
            <person name="Maboni G."/>
        </authorList>
    </citation>
    <scope>NUCLEOTIDE SEQUENCE</scope>
    <source>
        <strain evidence="6">153920</strain>
    </source>
</reference>
<dbReference type="SUPFAM" id="SSF46785">
    <property type="entry name" value="Winged helix' DNA-binding domain"/>
    <property type="match status" value="1"/>
</dbReference>
<keyword evidence="4" id="KW-0804">Transcription</keyword>